<dbReference type="EMBL" id="JAVREN010000029">
    <property type="protein sequence ID" value="MDT0309010.1"/>
    <property type="molecule type" value="Genomic_DNA"/>
</dbReference>
<feature type="region of interest" description="Disordered" evidence="2">
    <location>
        <begin position="171"/>
        <end position="202"/>
    </location>
</feature>
<gene>
    <name evidence="4" type="ORF">RM780_18890</name>
</gene>
<name>A0ABU2LBR1_9ACTN</name>
<feature type="compositionally biased region" description="Gly residues" evidence="2">
    <location>
        <begin position="38"/>
        <end position="47"/>
    </location>
</feature>
<comment type="caution">
    <text evidence="4">The sequence shown here is derived from an EMBL/GenBank/DDBJ whole genome shotgun (WGS) entry which is preliminary data.</text>
</comment>
<reference evidence="5" key="1">
    <citation type="submission" date="2023-07" db="EMBL/GenBank/DDBJ databases">
        <title>30 novel species of actinomycetes from the DSMZ collection.</title>
        <authorList>
            <person name="Nouioui I."/>
        </authorList>
    </citation>
    <scope>NUCLEOTIDE SEQUENCE [LARGE SCALE GENOMIC DNA]</scope>
    <source>
        <strain evidence="5">DSM 44917</strain>
    </source>
</reference>
<evidence type="ECO:0000313" key="4">
    <source>
        <dbReference type="EMBL" id="MDT0309010.1"/>
    </source>
</evidence>
<keyword evidence="3" id="KW-0472">Membrane</keyword>
<feature type="coiled-coil region" evidence="1">
    <location>
        <begin position="100"/>
        <end position="170"/>
    </location>
</feature>
<proteinExistence type="predicted"/>
<sequence length="477" mass="50160">MSTSHTASDPGGGRNPRFGRRATPSGRAAPRPAPDVGGLAGAGGPGPGRSAFLDRCRREGKRAARRGQYEAWVLHGEGRPPRLAALASERDQVRQHVRVRAAAEQSAAERAAQLAQAEAESAAAEQRAGAAAREEAEARVAATTGQLDRLAAHEARRRQLRDALSRWVAQRRARRPAPDGGWPSEGLAQVADPDADPGADPAVRAAERTAWEGDAGATVSRGAMLALLACLALVELPIYWSVFRRMHGTGDPASNLLTATFTFAVGTVMIVVPHLLGRLLRGRSATGAPRALTLPAWALVGAWAAACWVLGRLRTSLLAEERDLEVPERYRDVVDPELLRGESVLAELGISEGTMSLLFVVLLLLSGGIAFLLGLGVAHPYVAALRGAADERTRLGAAEAGARRAAGRAAGLAGAHPAETRARREGVDAALREVEDLYEAAAHAYVDGLAAGARDPAVTEAAMRLSAQWPLLPPAPH</sequence>
<protein>
    <recommendedName>
        <fullName evidence="6">Integral membrane protein</fullName>
    </recommendedName>
</protein>
<evidence type="ECO:0008006" key="6">
    <source>
        <dbReference type="Google" id="ProtNLM"/>
    </source>
</evidence>
<feature type="region of interest" description="Disordered" evidence="2">
    <location>
        <begin position="1"/>
        <end position="68"/>
    </location>
</feature>
<evidence type="ECO:0000313" key="5">
    <source>
        <dbReference type="Proteomes" id="UP001183388"/>
    </source>
</evidence>
<evidence type="ECO:0000256" key="1">
    <source>
        <dbReference type="SAM" id="Coils"/>
    </source>
</evidence>
<feature type="transmembrane region" description="Helical" evidence="3">
    <location>
        <begin position="292"/>
        <end position="311"/>
    </location>
</feature>
<dbReference type="Proteomes" id="UP001183388">
    <property type="component" value="Unassembled WGS sequence"/>
</dbReference>
<accession>A0ABU2LBR1</accession>
<evidence type="ECO:0000256" key="2">
    <source>
        <dbReference type="SAM" id="MobiDB-lite"/>
    </source>
</evidence>
<feature type="compositionally biased region" description="Low complexity" evidence="2">
    <location>
        <begin position="188"/>
        <end position="202"/>
    </location>
</feature>
<evidence type="ECO:0000256" key="3">
    <source>
        <dbReference type="SAM" id="Phobius"/>
    </source>
</evidence>
<keyword evidence="3" id="KW-0812">Transmembrane</keyword>
<feature type="transmembrane region" description="Helical" evidence="3">
    <location>
        <begin position="222"/>
        <end position="240"/>
    </location>
</feature>
<feature type="transmembrane region" description="Helical" evidence="3">
    <location>
        <begin position="260"/>
        <end position="280"/>
    </location>
</feature>
<organism evidence="4 5">
    <name type="scientific">Streptomyces boetiae</name>
    <dbReference type="NCBI Taxonomy" id="3075541"/>
    <lineage>
        <taxon>Bacteria</taxon>
        <taxon>Bacillati</taxon>
        <taxon>Actinomycetota</taxon>
        <taxon>Actinomycetes</taxon>
        <taxon>Kitasatosporales</taxon>
        <taxon>Streptomycetaceae</taxon>
        <taxon>Streptomyces</taxon>
    </lineage>
</organism>
<keyword evidence="3" id="KW-1133">Transmembrane helix</keyword>
<keyword evidence="5" id="KW-1185">Reference proteome</keyword>
<keyword evidence="1" id="KW-0175">Coiled coil</keyword>
<feature type="transmembrane region" description="Helical" evidence="3">
    <location>
        <begin position="357"/>
        <end position="378"/>
    </location>
</feature>
<dbReference type="RefSeq" id="WP_311631960.1">
    <property type="nucleotide sequence ID" value="NZ_JAVREN010000029.1"/>
</dbReference>